<reference evidence="3 4" key="1">
    <citation type="submission" date="2023-11" db="EMBL/GenBank/DDBJ databases">
        <title>Halocaridina rubra genome assembly.</title>
        <authorList>
            <person name="Smith C."/>
        </authorList>
    </citation>
    <scope>NUCLEOTIDE SEQUENCE [LARGE SCALE GENOMIC DNA]</scope>
    <source>
        <strain evidence="3">EP-1</strain>
        <tissue evidence="3">Whole</tissue>
    </source>
</reference>
<feature type="coiled-coil region" evidence="1">
    <location>
        <begin position="81"/>
        <end position="113"/>
    </location>
</feature>
<feature type="region of interest" description="Disordered" evidence="2">
    <location>
        <begin position="1"/>
        <end position="25"/>
    </location>
</feature>
<evidence type="ECO:0000313" key="3">
    <source>
        <dbReference type="EMBL" id="KAK7069126.1"/>
    </source>
</evidence>
<keyword evidence="1" id="KW-0175">Coiled coil</keyword>
<sequence>MGCGQSTEGSAKLGESPHPKLMRQSSVDVYGMNNNNTKMDSNRVATAKDVNINRATLEEFLSIEREIAEEETNNPIQPLELKSAQLQKTGTEIELMEANLEELKKETLALGSNTADSVETRQFFIENGVQEDPLTPEQENYLDLLNKKVQTPFLVDAITK</sequence>
<protein>
    <submittedName>
        <fullName evidence="3">Uncharacterized protein</fullName>
    </submittedName>
</protein>
<dbReference type="EMBL" id="JAXCGZ010017016">
    <property type="protein sequence ID" value="KAK7069126.1"/>
    <property type="molecule type" value="Genomic_DNA"/>
</dbReference>
<accession>A0AAN8ZUJ6</accession>
<dbReference type="Proteomes" id="UP001381693">
    <property type="component" value="Unassembled WGS sequence"/>
</dbReference>
<keyword evidence="4" id="KW-1185">Reference proteome</keyword>
<evidence type="ECO:0000256" key="2">
    <source>
        <dbReference type="SAM" id="MobiDB-lite"/>
    </source>
</evidence>
<evidence type="ECO:0000313" key="4">
    <source>
        <dbReference type="Proteomes" id="UP001381693"/>
    </source>
</evidence>
<gene>
    <name evidence="3" type="ORF">SK128_004111</name>
</gene>
<evidence type="ECO:0000256" key="1">
    <source>
        <dbReference type="SAM" id="Coils"/>
    </source>
</evidence>
<dbReference type="AlphaFoldDB" id="A0AAN8ZUJ6"/>
<comment type="caution">
    <text evidence="3">The sequence shown here is derived from an EMBL/GenBank/DDBJ whole genome shotgun (WGS) entry which is preliminary data.</text>
</comment>
<organism evidence="3 4">
    <name type="scientific">Halocaridina rubra</name>
    <name type="common">Hawaiian red shrimp</name>
    <dbReference type="NCBI Taxonomy" id="373956"/>
    <lineage>
        <taxon>Eukaryota</taxon>
        <taxon>Metazoa</taxon>
        <taxon>Ecdysozoa</taxon>
        <taxon>Arthropoda</taxon>
        <taxon>Crustacea</taxon>
        <taxon>Multicrustacea</taxon>
        <taxon>Malacostraca</taxon>
        <taxon>Eumalacostraca</taxon>
        <taxon>Eucarida</taxon>
        <taxon>Decapoda</taxon>
        <taxon>Pleocyemata</taxon>
        <taxon>Caridea</taxon>
        <taxon>Atyoidea</taxon>
        <taxon>Atyidae</taxon>
        <taxon>Halocaridina</taxon>
    </lineage>
</organism>
<name>A0AAN8ZUJ6_HALRR</name>
<proteinExistence type="predicted"/>